<keyword evidence="13" id="KW-0547">Nucleotide-binding</keyword>
<evidence type="ECO:0000256" key="5">
    <source>
        <dbReference type="ARBA" id="ARBA00023027"/>
    </source>
</evidence>
<feature type="binding site" evidence="13">
    <location>
        <position position="244"/>
    </location>
    <ligand>
        <name>sn-glycerol 3-phosphate</name>
        <dbReference type="ChEBI" id="CHEBI:57597"/>
    </ligand>
</feature>
<feature type="binding site" evidence="13">
    <location>
        <position position="255"/>
    </location>
    <ligand>
        <name>sn-glycerol 3-phosphate</name>
        <dbReference type="ChEBI" id="CHEBI:57597"/>
    </ligand>
</feature>
<evidence type="ECO:0000256" key="9">
    <source>
        <dbReference type="ARBA" id="ARBA00052716"/>
    </source>
</evidence>
<name>A0A895XXM4_9ACTN</name>
<accession>A0A895XXM4</accession>
<dbReference type="GO" id="GO:0005829">
    <property type="term" value="C:cytosol"/>
    <property type="evidence" value="ECO:0007669"/>
    <property type="project" value="TreeGrafter"/>
</dbReference>
<keyword evidence="2 13" id="KW-0444">Lipid biosynthesis</keyword>
<feature type="binding site" evidence="13">
    <location>
        <position position="254"/>
    </location>
    <ligand>
        <name>sn-glycerol 3-phosphate</name>
        <dbReference type="ChEBI" id="CHEBI:57597"/>
    </ligand>
</feature>
<dbReference type="InterPro" id="IPR006168">
    <property type="entry name" value="G3P_DH_NAD-dep"/>
</dbReference>
<dbReference type="GO" id="GO:0047952">
    <property type="term" value="F:glycerol-3-phosphate dehydrogenase [NAD(P)+] activity"/>
    <property type="evidence" value="ECO:0007669"/>
    <property type="project" value="UniProtKB-UniRule"/>
</dbReference>
<keyword evidence="8 13" id="KW-1208">Phospholipid metabolism</keyword>
<feature type="binding site" evidence="13">
    <location>
        <position position="281"/>
    </location>
    <ligand>
        <name>NADPH</name>
        <dbReference type="ChEBI" id="CHEBI:57783"/>
    </ligand>
</feature>
<evidence type="ECO:0000313" key="20">
    <source>
        <dbReference type="EMBL" id="QSB06950.1"/>
    </source>
</evidence>
<dbReference type="SUPFAM" id="SSF48179">
    <property type="entry name" value="6-phosphogluconate dehydrogenase C-terminal domain-like"/>
    <property type="match status" value="1"/>
</dbReference>
<comment type="catalytic activity">
    <reaction evidence="13">
        <text>sn-glycerol 3-phosphate + NAD(+) = dihydroxyacetone phosphate + NADH + H(+)</text>
        <dbReference type="Rhea" id="RHEA:11092"/>
        <dbReference type="ChEBI" id="CHEBI:15378"/>
        <dbReference type="ChEBI" id="CHEBI:57540"/>
        <dbReference type="ChEBI" id="CHEBI:57597"/>
        <dbReference type="ChEBI" id="CHEBI:57642"/>
        <dbReference type="ChEBI" id="CHEBI:57945"/>
        <dbReference type="EC" id="1.1.1.94"/>
    </reaction>
</comment>
<evidence type="ECO:0000256" key="3">
    <source>
        <dbReference type="ARBA" id="ARBA00022857"/>
    </source>
</evidence>
<evidence type="ECO:0000256" key="11">
    <source>
        <dbReference type="ARBA" id="ARBA00069372"/>
    </source>
</evidence>
<feature type="binding site" evidence="13">
    <location>
        <position position="43"/>
    </location>
    <ligand>
        <name>NADPH</name>
        <dbReference type="ChEBI" id="CHEBI:57783"/>
    </ligand>
</feature>
<evidence type="ECO:0000256" key="7">
    <source>
        <dbReference type="ARBA" id="ARBA00023209"/>
    </source>
</evidence>
<dbReference type="AlphaFoldDB" id="A0A895XXM4"/>
<dbReference type="GO" id="GO:0046167">
    <property type="term" value="P:glycerol-3-phosphate biosynthetic process"/>
    <property type="evidence" value="ECO:0007669"/>
    <property type="project" value="UniProtKB-UniRule"/>
</dbReference>
<dbReference type="GO" id="GO:0005975">
    <property type="term" value="P:carbohydrate metabolic process"/>
    <property type="evidence" value="ECO:0007669"/>
    <property type="project" value="InterPro"/>
</dbReference>
<feature type="binding site" evidence="13">
    <location>
        <position position="27"/>
    </location>
    <ligand>
        <name>NADPH</name>
        <dbReference type="ChEBI" id="CHEBI:57783"/>
    </ligand>
</feature>
<organism evidence="20 21">
    <name type="scientific">Natronoglycomyces albus</name>
    <dbReference type="NCBI Taxonomy" id="2811108"/>
    <lineage>
        <taxon>Bacteria</taxon>
        <taxon>Bacillati</taxon>
        <taxon>Actinomycetota</taxon>
        <taxon>Actinomycetes</taxon>
        <taxon>Glycomycetales</taxon>
        <taxon>Glycomycetaceae</taxon>
        <taxon>Natronoglycomyces</taxon>
    </lineage>
</organism>
<protein>
    <recommendedName>
        <fullName evidence="11 13">Glycerol-3-phosphate dehydrogenase [NAD(P)+]</fullName>
        <ecNumber evidence="10 13">1.1.1.94</ecNumber>
    </recommendedName>
    <alternativeName>
        <fullName evidence="13">NAD(P)(+)-dependent glycerol-3-phosphate dehydrogenase</fullName>
    </alternativeName>
    <alternativeName>
        <fullName evidence="12 13">NAD(P)H-dependent dihydroxyacetone-phosphate reductase</fullName>
    </alternativeName>
</protein>
<dbReference type="KEGG" id="nav:JQS30_04115"/>
<feature type="binding site" evidence="13">
    <location>
        <position position="191"/>
    </location>
    <ligand>
        <name>sn-glycerol 3-phosphate</name>
        <dbReference type="ChEBI" id="CHEBI:57597"/>
    </ligand>
</feature>
<evidence type="ECO:0000256" key="2">
    <source>
        <dbReference type="ARBA" id="ARBA00022516"/>
    </source>
</evidence>
<dbReference type="Proteomes" id="UP000662939">
    <property type="component" value="Chromosome"/>
</dbReference>
<dbReference type="EMBL" id="CP070496">
    <property type="protein sequence ID" value="QSB06950.1"/>
    <property type="molecule type" value="Genomic_DNA"/>
</dbReference>
<dbReference type="RefSeq" id="WP_213172954.1">
    <property type="nucleotide sequence ID" value="NZ_CP070496.1"/>
</dbReference>
<reference evidence="20" key="1">
    <citation type="submission" date="2021-02" db="EMBL/GenBank/DDBJ databases">
        <title>Natronoglycomyces albus gen. nov., sp. nov, a haloalkaliphilic actinobacterium from a soda solonchak soil.</title>
        <authorList>
            <person name="Sorokin D.Y."/>
            <person name="Khijniak T.V."/>
            <person name="Zakharycheva A.P."/>
            <person name="Boueva O.V."/>
            <person name="Ariskina E.V."/>
            <person name="Hahnke R.L."/>
            <person name="Bunk B."/>
            <person name="Sproer C."/>
            <person name="Schumann P."/>
            <person name="Evtushenko L.I."/>
            <person name="Kublanov I.V."/>
        </authorList>
    </citation>
    <scope>NUCLEOTIDE SEQUENCE</scope>
    <source>
        <strain evidence="20">DSM 106290</strain>
    </source>
</reference>
<feature type="binding site" evidence="16">
    <location>
        <begin position="2"/>
        <end position="7"/>
    </location>
    <ligand>
        <name>NAD(+)</name>
        <dbReference type="ChEBI" id="CHEBI:57540"/>
    </ligand>
</feature>
<feature type="binding site" evidence="13">
    <location>
        <position position="6"/>
    </location>
    <ligand>
        <name>NADPH</name>
        <dbReference type="ChEBI" id="CHEBI:57783"/>
    </ligand>
</feature>
<dbReference type="Gene3D" id="3.40.50.720">
    <property type="entry name" value="NAD(P)-binding Rossmann-like Domain"/>
    <property type="match status" value="1"/>
</dbReference>
<dbReference type="PANTHER" id="PTHR11728">
    <property type="entry name" value="GLYCEROL-3-PHOSPHATE DEHYDROGENASE"/>
    <property type="match status" value="1"/>
</dbReference>
<proteinExistence type="inferred from homology"/>
<evidence type="ECO:0000256" key="13">
    <source>
        <dbReference type="HAMAP-Rule" id="MF_00394"/>
    </source>
</evidence>
<evidence type="ECO:0000259" key="19">
    <source>
        <dbReference type="Pfam" id="PF07479"/>
    </source>
</evidence>
<sequence length="337" mass="35706">MGAGSWGTIFAKILADADTPVTMWARREEVARSVNEEHRNREYFPDLVLPQGVRATTDAHVALSDADLVVFAIPSQSLRTNLPEWRRHFVAKSDQGPGTTLLSLMKGVELGTLKRMSEVIVEISGLPADQVAIVTGPNLAPEIAMEQPTASVVACTDHARAVAVQEAVTTSYFRPYTDTDVIGCELGGAIKNVIALAYGMASGLGLGDNTKATLITRGLAEATRLGVHLGADAATFAGLAGLGDLVATCSSPLSRNHTFGKQLGLGRDLAQAQAITKQTAEGVKSCRSIRGLAASVGVEMPICEQIERVCYEGVSPKQVVAELMARQTKPEKELAQV</sequence>
<gene>
    <name evidence="13" type="primary">gpsA</name>
    <name evidence="20" type="ORF">JQS30_04115</name>
</gene>
<evidence type="ECO:0000256" key="15">
    <source>
        <dbReference type="PIRSR" id="PIRSR000114-2"/>
    </source>
</evidence>
<feature type="domain" description="Glycerol-3-phosphate dehydrogenase NAD-dependent N-terminal" evidence="18">
    <location>
        <begin position="1"/>
        <end position="159"/>
    </location>
</feature>
<dbReference type="FunFam" id="1.10.1040.10:FF:000001">
    <property type="entry name" value="Glycerol-3-phosphate dehydrogenase [NAD(P)+]"/>
    <property type="match status" value="1"/>
</dbReference>
<dbReference type="PIRSF" id="PIRSF000114">
    <property type="entry name" value="Glycerol-3-P_dh"/>
    <property type="match status" value="1"/>
</dbReference>
<feature type="binding site" evidence="13">
    <location>
        <position position="256"/>
    </location>
    <ligand>
        <name>sn-glycerol 3-phosphate</name>
        <dbReference type="ChEBI" id="CHEBI:57597"/>
    </ligand>
</feature>
<dbReference type="InterPro" id="IPR011128">
    <property type="entry name" value="G3P_DH_NAD-dep_N"/>
</dbReference>
<dbReference type="FunFam" id="3.40.50.720:FF:000019">
    <property type="entry name" value="Glycerol-3-phosphate dehydrogenase [NAD(P)+]"/>
    <property type="match status" value="1"/>
</dbReference>
<feature type="binding site" evidence="13">
    <location>
        <position position="255"/>
    </location>
    <ligand>
        <name>NADPH</name>
        <dbReference type="ChEBI" id="CHEBI:57783"/>
    </ligand>
</feature>
<dbReference type="GO" id="GO:0051287">
    <property type="term" value="F:NAD binding"/>
    <property type="evidence" value="ECO:0007669"/>
    <property type="project" value="InterPro"/>
</dbReference>
<comment type="caution">
    <text evidence="13">Lacks conserved residue(s) required for the propagation of feature annotation.</text>
</comment>
<dbReference type="Gene3D" id="1.10.1040.10">
    <property type="entry name" value="N-(1-d-carboxylethyl)-l-norvaline Dehydrogenase, domain 2"/>
    <property type="match status" value="1"/>
</dbReference>
<dbReference type="NCBIfam" id="NF000942">
    <property type="entry name" value="PRK00094.1-4"/>
    <property type="match status" value="1"/>
</dbReference>
<feature type="binding site" evidence="16">
    <location>
        <position position="255"/>
    </location>
    <ligand>
        <name>NAD(+)</name>
        <dbReference type="ChEBI" id="CHEBI:57540"/>
    </ligand>
</feature>
<feature type="binding site" evidence="13">
    <location>
        <position position="5"/>
    </location>
    <ligand>
        <name>NADPH</name>
        <dbReference type="ChEBI" id="CHEBI:57783"/>
    </ligand>
</feature>
<dbReference type="GO" id="GO:0008654">
    <property type="term" value="P:phospholipid biosynthetic process"/>
    <property type="evidence" value="ECO:0007669"/>
    <property type="project" value="UniProtKB-KW"/>
</dbReference>
<dbReference type="InterPro" id="IPR008927">
    <property type="entry name" value="6-PGluconate_DH-like_C_sf"/>
</dbReference>
<feature type="binding site" evidence="13">
    <location>
        <position position="26"/>
    </location>
    <ligand>
        <name>NADPH</name>
        <dbReference type="ChEBI" id="CHEBI:57783"/>
    </ligand>
</feature>
<keyword evidence="13" id="KW-0963">Cytoplasm</keyword>
<comment type="function">
    <text evidence="13">Catalyzes the reduction of the glycolytic intermediate dihydroxyacetone phosphate (DHAP) to sn-glycerol 3-phosphate (G3P), the key precursor for phospholipid synthesis.</text>
</comment>
<feature type="binding site" evidence="15">
    <location>
        <position position="106"/>
    </location>
    <ligand>
        <name>substrate</name>
    </ligand>
</feature>
<dbReference type="UniPathway" id="UPA00940"/>
<dbReference type="HAMAP" id="MF_00394">
    <property type="entry name" value="NAD_Glyc3P_dehydrog"/>
    <property type="match status" value="1"/>
</dbReference>
<evidence type="ECO:0000256" key="6">
    <source>
        <dbReference type="ARBA" id="ARBA00023098"/>
    </source>
</evidence>
<feature type="binding site" evidence="13">
    <location>
        <position position="106"/>
    </location>
    <ligand>
        <name>NADPH</name>
        <dbReference type="ChEBI" id="CHEBI:57783"/>
    </ligand>
</feature>
<feature type="active site" description="Proton acceptor" evidence="13 14">
    <location>
        <position position="191"/>
    </location>
</feature>
<dbReference type="PROSITE" id="PS00957">
    <property type="entry name" value="NAD_G3PDH"/>
    <property type="match status" value="1"/>
</dbReference>
<comment type="pathway">
    <text evidence="13">Membrane lipid metabolism; glycerophospholipid metabolism.</text>
</comment>
<evidence type="ECO:0000256" key="14">
    <source>
        <dbReference type="PIRSR" id="PIRSR000114-1"/>
    </source>
</evidence>
<evidence type="ECO:0000259" key="18">
    <source>
        <dbReference type="Pfam" id="PF01210"/>
    </source>
</evidence>
<feature type="binding site" evidence="13">
    <location>
        <position position="140"/>
    </location>
    <ligand>
        <name>NADPH</name>
        <dbReference type="ChEBI" id="CHEBI:57783"/>
    </ligand>
</feature>
<evidence type="ECO:0000256" key="17">
    <source>
        <dbReference type="RuleBase" id="RU000437"/>
    </source>
</evidence>
<keyword evidence="3 13" id="KW-0521">NADP</keyword>
<feature type="binding site" evidence="16">
    <location>
        <position position="140"/>
    </location>
    <ligand>
        <name>NAD(+)</name>
        <dbReference type="ChEBI" id="CHEBI:57540"/>
    </ligand>
</feature>
<dbReference type="GO" id="GO:0046168">
    <property type="term" value="P:glycerol-3-phosphate catabolic process"/>
    <property type="evidence" value="ECO:0007669"/>
    <property type="project" value="InterPro"/>
</dbReference>
<dbReference type="PANTHER" id="PTHR11728:SF1">
    <property type="entry name" value="GLYCEROL-3-PHOSPHATE DEHYDROGENASE [NAD(+)] 2, CHLOROPLASTIC"/>
    <property type="match status" value="1"/>
</dbReference>
<keyword evidence="21" id="KW-1185">Reference proteome</keyword>
<feature type="domain" description="Glycerol-3-phosphate dehydrogenase NAD-dependent C-terminal" evidence="19">
    <location>
        <begin position="180"/>
        <end position="320"/>
    </location>
</feature>
<dbReference type="PRINTS" id="PR00077">
    <property type="entry name" value="GPDHDRGNASE"/>
</dbReference>
<dbReference type="InterPro" id="IPR013328">
    <property type="entry name" value="6PGD_dom2"/>
</dbReference>
<evidence type="ECO:0000256" key="4">
    <source>
        <dbReference type="ARBA" id="ARBA00023002"/>
    </source>
</evidence>
<evidence type="ECO:0000313" key="21">
    <source>
        <dbReference type="Proteomes" id="UP000662939"/>
    </source>
</evidence>
<feature type="binding site" evidence="13">
    <location>
        <position position="106"/>
    </location>
    <ligand>
        <name>sn-glycerol 3-phosphate</name>
        <dbReference type="ChEBI" id="CHEBI:57597"/>
    </ligand>
</feature>
<evidence type="ECO:0000256" key="8">
    <source>
        <dbReference type="ARBA" id="ARBA00023264"/>
    </source>
</evidence>
<dbReference type="InterPro" id="IPR006109">
    <property type="entry name" value="G3P_DH_NAD-dep_C"/>
</dbReference>
<dbReference type="InterPro" id="IPR036291">
    <property type="entry name" value="NAD(P)-bd_dom_sf"/>
</dbReference>
<comment type="catalytic activity">
    <reaction evidence="9">
        <text>sn-glycerol 3-phosphate + NADP(+) = dihydroxyacetone phosphate + NADPH + H(+)</text>
        <dbReference type="Rhea" id="RHEA:11096"/>
        <dbReference type="ChEBI" id="CHEBI:15378"/>
        <dbReference type="ChEBI" id="CHEBI:57597"/>
        <dbReference type="ChEBI" id="CHEBI:57642"/>
        <dbReference type="ChEBI" id="CHEBI:57783"/>
        <dbReference type="ChEBI" id="CHEBI:58349"/>
        <dbReference type="EC" id="1.1.1.94"/>
    </reaction>
    <physiologicalReaction direction="right-to-left" evidence="9">
        <dbReference type="Rhea" id="RHEA:11098"/>
    </physiologicalReaction>
</comment>
<keyword evidence="4 13" id="KW-0560">Oxidoreductase</keyword>
<keyword evidence="5 13" id="KW-0520">NAD</keyword>
<feature type="binding site" evidence="13">
    <location>
        <position position="136"/>
    </location>
    <ligand>
        <name>sn-glycerol 3-phosphate</name>
        <dbReference type="ChEBI" id="CHEBI:57597"/>
    </ligand>
</feature>
<dbReference type="Pfam" id="PF07479">
    <property type="entry name" value="NAD_Gly3P_dh_C"/>
    <property type="match status" value="1"/>
</dbReference>
<dbReference type="EC" id="1.1.1.94" evidence="10 13"/>
<evidence type="ECO:0000256" key="1">
    <source>
        <dbReference type="ARBA" id="ARBA00011009"/>
    </source>
</evidence>
<comment type="subcellular location">
    <subcellularLocation>
        <location evidence="13">Cytoplasm</location>
    </subcellularLocation>
</comment>
<dbReference type="GO" id="GO:0006650">
    <property type="term" value="P:glycerophospholipid metabolic process"/>
    <property type="evidence" value="ECO:0007669"/>
    <property type="project" value="UniProtKB-UniRule"/>
</dbReference>
<dbReference type="Pfam" id="PF01210">
    <property type="entry name" value="NAD_Gly3P_dh_N"/>
    <property type="match status" value="1"/>
</dbReference>
<keyword evidence="7 13" id="KW-0594">Phospholipid biosynthesis</keyword>
<dbReference type="NCBIfam" id="NF000940">
    <property type="entry name" value="PRK00094.1-2"/>
    <property type="match status" value="1"/>
</dbReference>
<evidence type="ECO:0000256" key="12">
    <source>
        <dbReference type="ARBA" id="ARBA00080511"/>
    </source>
</evidence>
<feature type="binding site" evidence="15">
    <location>
        <begin position="255"/>
        <end position="256"/>
    </location>
    <ligand>
        <name>substrate</name>
    </ligand>
</feature>
<comment type="similarity">
    <text evidence="1 13 17">Belongs to the NAD-dependent glycerol-3-phosphate dehydrogenase family.</text>
</comment>
<keyword evidence="6 13" id="KW-0443">Lipid metabolism</keyword>
<dbReference type="SUPFAM" id="SSF51735">
    <property type="entry name" value="NAD(P)-binding Rossmann-fold domains"/>
    <property type="match status" value="1"/>
</dbReference>
<evidence type="ECO:0000256" key="16">
    <source>
        <dbReference type="PIRSR" id="PIRSR000114-3"/>
    </source>
</evidence>
<evidence type="ECO:0000256" key="10">
    <source>
        <dbReference type="ARBA" id="ARBA00066687"/>
    </source>
</evidence>